<reference evidence="2" key="1">
    <citation type="submission" date="2022-11" db="UniProtKB">
        <authorList>
            <consortium name="WormBaseParasite"/>
        </authorList>
    </citation>
    <scope>IDENTIFICATION</scope>
</reference>
<dbReference type="AlphaFoldDB" id="A0A915IH22"/>
<accession>A0A915IH22</accession>
<name>A0A915IH22_ROMCU</name>
<proteinExistence type="predicted"/>
<dbReference type="Proteomes" id="UP000887565">
    <property type="component" value="Unplaced"/>
</dbReference>
<organism evidence="1 2">
    <name type="scientific">Romanomermis culicivorax</name>
    <name type="common">Nematode worm</name>
    <dbReference type="NCBI Taxonomy" id="13658"/>
    <lineage>
        <taxon>Eukaryota</taxon>
        <taxon>Metazoa</taxon>
        <taxon>Ecdysozoa</taxon>
        <taxon>Nematoda</taxon>
        <taxon>Enoplea</taxon>
        <taxon>Dorylaimia</taxon>
        <taxon>Mermithida</taxon>
        <taxon>Mermithoidea</taxon>
        <taxon>Mermithidae</taxon>
        <taxon>Romanomermis</taxon>
    </lineage>
</organism>
<sequence>MVNFGNVNPNSKICKPVLDY</sequence>
<keyword evidence="1" id="KW-1185">Reference proteome</keyword>
<evidence type="ECO:0000313" key="1">
    <source>
        <dbReference type="Proteomes" id="UP000887565"/>
    </source>
</evidence>
<evidence type="ECO:0000313" key="2">
    <source>
        <dbReference type="WBParaSite" id="nRc.2.0.1.t12646-RA"/>
    </source>
</evidence>
<dbReference type="WBParaSite" id="nRc.2.0.1.t12646-RA">
    <property type="protein sequence ID" value="nRc.2.0.1.t12646-RA"/>
    <property type="gene ID" value="nRc.2.0.1.g12646"/>
</dbReference>
<protein>
    <submittedName>
        <fullName evidence="2">Uncharacterized protein</fullName>
    </submittedName>
</protein>